<feature type="region of interest" description="Disordered" evidence="1">
    <location>
        <begin position="1"/>
        <end position="61"/>
    </location>
</feature>
<dbReference type="VEuPathDB" id="FungiDB:FUN_011399"/>
<keyword evidence="3" id="KW-1185">Reference proteome</keyword>
<comment type="caution">
    <text evidence="2">The sequence shown here is derived from an EMBL/GenBank/DDBJ whole genome shotgun (WGS) entry which is preliminary data.</text>
</comment>
<dbReference type="Proteomes" id="UP000234323">
    <property type="component" value="Unassembled WGS sequence"/>
</dbReference>
<evidence type="ECO:0000313" key="3">
    <source>
        <dbReference type="Proteomes" id="UP000234323"/>
    </source>
</evidence>
<dbReference type="AlphaFoldDB" id="A0A2I1FUQ4"/>
<protein>
    <recommendedName>
        <fullName evidence="4">RRM domain-containing protein</fullName>
    </recommendedName>
</protein>
<feature type="non-terminal residue" evidence="2">
    <location>
        <position position="1"/>
    </location>
</feature>
<dbReference type="VEuPathDB" id="FungiDB:RhiirFUN_019629"/>
<gene>
    <name evidence="2" type="ORF">RhiirA4_451045</name>
</gene>
<dbReference type="EMBL" id="LLXI01000018">
    <property type="protein sequence ID" value="PKY38104.1"/>
    <property type="molecule type" value="Genomic_DNA"/>
</dbReference>
<evidence type="ECO:0008006" key="4">
    <source>
        <dbReference type="Google" id="ProtNLM"/>
    </source>
</evidence>
<name>A0A2I1FUQ4_9GLOM</name>
<feature type="non-terminal residue" evidence="2">
    <location>
        <position position="218"/>
    </location>
</feature>
<evidence type="ECO:0000256" key="1">
    <source>
        <dbReference type="SAM" id="MobiDB-lite"/>
    </source>
</evidence>
<dbReference type="VEuPathDB" id="FungiDB:RhiirA1_461063"/>
<sequence length="218" mass="24743">QPYTPRGKKRVTYADVVTGSGSDDSRPTSPSPEEKWNIQQTSKKCSTNKKPQQQTTKKSKFTPEKTISTVMTGYTPVDKANVHKIVIYDIPSTMPQLDILTNLGKWGQVIAFKVKTQKKYSTVTVSIDFNKWALTNWNNGVWTAPFGGMPVRWFPASWTLKQRKERERFQAVVMDIPKSITNNVVYNAENPTQSMLSQLDGALAFKIIQDRGRRKLIT</sequence>
<proteinExistence type="predicted"/>
<accession>A0A2I1FUQ4</accession>
<feature type="compositionally biased region" description="Basic residues" evidence="1">
    <location>
        <begin position="1"/>
        <end position="11"/>
    </location>
</feature>
<organism evidence="2 3">
    <name type="scientific">Rhizophagus irregularis</name>
    <dbReference type="NCBI Taxonomy" id="588596"/>
    <lineage>
        <taxon>Eukaryota</taxon>
        <taxon>Fungi</taxon>
        <taxon>Fungi incertae sedis</taxon>
        <taxon>Mucoromycota</taxon>
        <taxon>Glomeromycotina</taxon>
        <taxon>Glomeromycetes</taxon>
        <taxon>Glomerales</taxon>
        <taxon>Glomeraceae</taxon>
        <taxon>Rhizophagus</taxon>
    </lineage>
</organism>
<evidence type="ECO:0000313" key="2">
    <source>
        <dbReference type="EMBL" id="PKY38104.1"/>
    </source>
</evidence>
<reference evidence="2 3" key="1">
    <citation type="submission" date="2015-10" db="EMBL/GenBank/DDBJ databases">
        <title>Genome analyses suggest a sexual origin of heterokaryosis in a supposedly ancient asexual fungus.</title>
        <authorList>
            <person name="Ropars J."/>
            <person name="Sedzielewska K."/>
            <person name="Noel J."/>
            <person name="Charron P."/>
            <person name="Farinelli L."/>
            <person name="Marton T."/>
            <person name="Kruger M."/>
            <person name="Pelin A."/>
            <person name="Brachmann A."/>
            <person name="Corradi N."/>
        </authorList>
    </citation>
    <scope>NUCLEOTIDE SEQUENCE [LARGE SCALE GENOMIC DNA]</scope>
    <source>
        <strain evidence="2 3">A4</strain>
    </source>
</reference>